<comment type="caution">
    <text evidence="2">The sequence shown here is derived from an EMBL/GenBank/DDBJ whole genome shotgun (WGS) entry which is preliminary data.</text>
</comment>
<protein>
    <recommendedName>
        <fullName evidence="4">WxL domain-containing protein</fullName>
    </recommendedName>
</protein>
<evidence type="ECO:0000313" key="2">
    <source>
        <dbReference type="EMBL" id="KAA1261268.1"/>
    </source>
</evidence>
<name>A0A5B1CJJ9_9BACT</name>
<organism evidence="2 3">
    <name type="scientific">Rubripirellula obstinata</name>
    <dbReference type="NCBI Taxonomy" id="406547"/>
    <lineage>
        <taxon>Bacteria</taxon>
        <taxon>Pseudomonadati</taxon>
        <taxon>Planctomycetota</taxon>
        <taxon>Planctomycetia</taxon>
        <taxon>Pirellulales</taxon>
        <taxon>Pirellulaceae</taxon>
        <taxon>Rubripirellula</taxon>
    </lineage>
</organism>
<dbReference type="AlphaFoldDB" id="A0A5B1CJJ9"/>
<dbReference type="EMBL" id="VRLW01000001">
    <property type="protein sequence ID" value="KAA1261268.1"/>
    <property type="molecule type" value="Genomic_DNA"/>
</dbReference>
<evidence type="ECO:0000256" key="1">
    <source>
        <dbReference type="SAM" id="SignalP"/>
    </source>
</evidence>
<proteinExistence type="predicted"/>
<feature type="signal peptide" evidence="1">
    <location>
        <begin position="1"/>
        <end position="20"/>
    </location>
</feature>
<feature type="chain" id="PRO_5023005441" description="WxL domain-containing protein" evidence="1">
    <location>
        <begin position="21"/>
        <end position="171"/>
    </location>
</feature>
<evidence type="ECO:0000313" key="3">
    <source>
        <dbReference type="Proteomes" id="UP000322699"/>
    </source>
</evidence>
<dbReference type="RefSeq" id="WP_200836783.1">
    <property type="nucleotide sequence ID" value="NZ_LWSK01000047.1"/>
</dbReference>
<evidence type="ECO:0008006" key="4">
    <source>
        <dbReference type="Google" id="ProtNLM"/>
    </source>
</evidence>
<gene>
    <name evidence="2" type="ORF">LF1_38140</name>
</gene>
<sequence precursor="true">MKIRFAIAALLVATTVNVNAATTDTQKFTVTVPSAISITAPVNANLTHDESENDQIFPVQPWVVKGNSLSGVTASFSTATAFTHTVDSTAKRDAGLALAVNSSVGAANWNVTQVNDQTDYTNNDGVATVQVSSNGFGRATMDLSVSFITDGFGTFPAGDYETTVTGTVTAN</sequence>
<accession>A0A5B1CJJ9</accession>
<keyword evidence="3" id="KW-1185">Reference proteome</keyword>
<dbReference type="Proteomes" id="UP000322699">
    <property type="component" value="Unassembled WGS sequence"/>
</dbReference>
<keyword evidence="1" id="KW-0732">Signal</keyword>
<reference evidence="2 3" key="1">
    <citation type="submission" date="2019-08" db="EMBL/GenBank/DDBJ databases">
        <title>Deep-cultivation of Planctomycetes and their phenomic and genomic characterization uncovers novel biology.</title>
        <authorList>
            <person name="Wiegand S."/>
            <person name="Jogler M."/>
            <person name="Boedeker C."/>
            <person name="Pinto D."/>
            <person name="Vollmers J."/>
            <person name="Rivas-Marin E."/>
            <person name="Kohn T."/>
            <person name="Peeters S.H."/>
            <person name="Heuer A."/>
            <person name="Rast P."/>
            <person name="Oberbeckmann S."/>
            <person name="Bunk B."/>
            <person name="Jeske O."/>
            <person name="Meyerdierks A."/>
            <person name="Storesund J.E."/>
            <person name="Kallscheuer N."/>
            <person name="Luecker S."/>
            <person name="Lage O.M."/>
            <person name="Pohl T."/>
            <person name="Merkel B.J."/>
            <person name="Hornburger P."/>
            <person name="Mueller R.-W."/>
            <person name="Bruemmer F."/>
            <person name="Labrenz M."/>
            <person name="Spormann A.M."/>
            <person name="Op Den Camp H."/>
            <person name="Overmann J."/>
            <person name="Amann R."/>
            <person name="Jetten M.S.M."/>
            <person name="Mascher T."/>
            <person name="Medema M.H."/>
            <person name="Devos D.P."/>
            <person name="Kaster A.-K."/>
            <person name="Ovreas L."/>
            <person name="Rohde M."/>
            <person name="Galperin M.Y."/>
            <person name="Jogler C."/>
        </authorList>
    </citation>
    <scope>NUCLEOTIDE SEQUENCE [LARGE SCALE GENOMIC DNA]</scope>
    <source>
        <strain evidence="2 3">LF1</strain>
    </source>
</reference>